<dbReference type="Proteomes" id="UP000479000">
    <property type="component" value="Unassembled WGS sequence"/>
</dbReference>
<reference evidence="2 3" key="1">
    <citation type="submission" date="2020-02" db="EMBL/GenBank/DDBJ databases">
        <authorList>
            <person name="Ferguson B K."/>
        </authorList>
    </citation>
    <scope>NUCLEOTIDE SEQUENCE [LARGE SCALE GENOMIC DNA]</scope>
</reference>
<proteinExistence type="predicted"/>
<evidence type="ECO:0000313" key="3">
    <source>
        <dbReference type="Proteomes" id="UP000479000"/>
    </source>
</evidence>
<dbReference type="AlphaFoldDB" id="A0A6H5HLM0"/>
<keyword evidence="1" id="KW-0472">Membrane</keyword>
<evidence type="ECO:0000256" key="1">
    <source>
        <dbReference type="SAM" id="Phobius"/>
    </source>
</evidence>
<keyword evidence="3" id="KW-1185">Reference proteome</keyword>
<dbReference type="EMBL" id="CADCXU010032991">
    <property type="protein sequence ID" value="CAB0018561.1"/>
    <property type="molecule type" value="Genomic_DNA"/>
</dbReference>
<gene>
    <name evidence="2" type="ORF">NTEN_LOCUS22399</name>
</gene>
<name>A0A6H5HLM0_9HEMI</name>
<organism evidence="2 3">
    <name type="scientific">Nesidiocoris tenuis</name>
    <dbReference type="NCBI Taxonomy" id="355587"/>
    <lineage>
        <taxon>Eukaryota</taxon>
        <taxon>Metazoa</taxon>
        <taxon>Ecdysozoa</taxon>
        <taxon>Arthropoda</taxon>
        <taxon>Hexapoda</taxon>
        <taxon>Insecta</taxon>
        <taxon>Pterygota</taxon>
        <taxon>Neoptera</taxon>
        <taxon>Paraneoptera</taxon>
        <taxon>Hemiptera</taxon>
        <taxon>Heteroptera</taxon>
        <taxon>Panheteroptera</taxon>
        <taxon>Cimicomorpha</taxon>
        <taxon>Miridae</taxon>
        <taxon>Dicyphina</taxon>
        <taxon>Nesidiocoris</taxon>
    </lineage>
</organism>
<keyword evidence="1" id="KW-0812">Transmembrane</keyword>
<feature type="transmembrane region" description="Helical" evidence="1">
    <location>
        <begin position="39"/>
        <end position="59"/>
    </location>
</feature>
<keyword evidence="1" id="KW-1133">Transmembrane helix</keyword>
<protein>
    <submittedName>
        <fullName evidence="2">Uncharacterized protein</fullName>
    </submittedName>
</protein>
<accession>A0A6H5HLM0</accession>
<sequence length="117" mass="12688">MALAEVQVYTSLALARLKLFTSTSCARISLSLNFSKSDVYFVMTALAASSAGFTGSFRVPSTTSMTLQYLRRIATSSSSNLPICTLMSIVSIIHLSQAQKLAGTITFQRLYQQSGLF</sequence>
<evidence type="ECO:0000313" key="2">
    <source>
        <dbReference type="EMBL" id="CAB0018561.1"/>
    </source>
</evidence>